<proteinExistence type="inferred from homology"/>
<dbReference type="EMBL" id="VZCW01000105">
    <property type="protein sequence ID" value="MQN12089.1"/>
    <property type="molecule type" value="Genomic_DNA"/>
</dbReference>
<dbReference type="AlphaFoldDB" id="A0AA90UDZ9"/>
<comment type="caution">
    <text evidence="6">The sequence shown here is derived from an EMBL/GenBank/DDBJ whole genome shotgun (WGS) entry which is preliminary data.</text>
</comment>
<feature type="active site" description="Nucleophile" evidence="3">
    <location>
        <position position="131"/>
    </location>
</feature>
<evidence type="ECO:0000256" key="2">
    <source>
        <dbReference type="ARBA" id="ARBA00038358"/>
    </source>
</evidence>
<gene>
    <name evidence="6" type="ORF">F7D95_04480</name>
</gene>
<feature type="binding site" evidence="4">
    <location>
        <position position="253"/>
    </location>
    <ligand>
        <name>substrate</name>
    </ligand>
</feature>
<feature type="binding site" evidence="4">
    <location>
        <position position="269"/>
    </location>
    <ligand>
        <name>substrate</name>
    </ligand>
</feature>
<dbReference type="GO" id="GO:0000272">
    <property type="term" value="P:polysaccharide catabolic process"/>
    <property type="evidence" value="ECO:0007669"/>
    <property type="project" value="TreeGrafter"/>
</dbReference>
<evidence type="ECO:0000313" key="7">
    <source>
        <dbReference type="Proteomes" id="UP000442105"/>
    </source>
</evidence>
<dbReference type="PANTHER" id="PTHR36845">
    <property type="entry name" value="HYDROLASE, PUTATIVE (AFU_ORTHOLOGUE AFUA_7G05090)-RELATED"/>
    <property type="match status" value="1"/>
</dbReference>
<dbReference type="Pfam" id="PF07470">
    <property type="entry name" value="Glyco_hydro_88"/>
    <property type="match status" value="1"/>
</dbReference>
<feature type="binding site" evidence="4">
    <location>
        <position position="265"/>
    </location>
    <ligand>
        <name>substrate</name>
    </ligand>
</feature>
<feature type="binding site" evidence="4">
    <location>
        <position position="251"/>
    </location>
    <ligand>
        <name>substrate</name>
    </ligand>
</feature>
<accession>A0AA90UDZ9</accession>
<dbReference type="SUPFAM" id="SSF48208">
    <property type="entry name" value="Six-hairpin glycosidases"/>
    <property type="match status" value="1"/>
</dbReference>
<protein>
    <submittedName>
        <fullName evidence="6">Glucuronyl hydrolase</fullName>
    </submittedName>
</protein>
<dbReference type="PANTHER" id="PTHR36845:SF1">
    <property type="entry name" value="HYDROLASE, PUTATIVE (AFU_ORTHOLOGUE AFUA_7G05090)-RELATED"/>
    <property type="match status" value="1"/>
</dbReference>
<evidence type="ECO:0000313" key="6">
    <source>
        <dbReference type="EMBL" id="MQN12089.1"/>
    </source>
</evidence>
<reference evidence="7" key="1">
    <citation type="submission" date="2019-09" db="EMBL/GenBank/DDBJ databases">
        <title>Distinct polysaccharide growth profiles of human intestinal Prevotella copri isolates.</title>
        <authorList>
            <person name="Fehlner-Peach H."/>
            <person name="Magnabosco C."/>
            <person name="Raghavan V."/>
            <person name="Scher J.U."/>
            <person name="Tett A."/>
            <person name="Cox L.M."/>
            <person name="Gottsegen C."/>
            <person name="Watters A."/>
            <person name="Wiltshire- Gordon J.D."/>
            <person name="Segata N."/>
            <person name="Bonneau R."/>
            <person name="Littman D.R."/>
        </authorList>
    </citation>
    <scope>NUCLEOTIDE SEQUENCE [LARGE SCALE GENOMIC DNA]</scope>
    <source>
        <strain evidence="7">iAQ1179</strain>
    </source>
</reference>
<dbReference type="InterPro" id="IPR052369">
    <property type="entry name" value="UG_Glycosaminoglycan_Hydrolase"/>
</dbReference>
<dbReference type="RefSeq" id="WP_153128094.1">
    <property type="nucleotide sequence ID" value="NZ_VZCW01000105.1"/>
</dbReference>
<dbReference type="Proteomes" id="UP000442105">
    <property type="component" value="Unassembled WGS sequence"/>
</dbReference>
<evidence type="ECO:0000256" key="5">
    <source>
        <dbReference type="SAM" id="SignalP"/>
    </source>
</evidence>
<name>A0AA90UDZ9_9BACT</name>
<evidence type="ECO:0000256" key="1">
    <source>
        <dbReference type="ARBA" id="ARBA00022801"/>
    </source>
</evidence>
<organism evidence="6 7">
    <name type="scientific">Segatella copri</name>
    <dbReference type="NCBI Taxonomy" id="165179"/>
    <lineage>
        <taxon>Bacteria</taxon>
        <taxon>Pseudomonadati</taxon>
        <taxon>Bacteroidota</taxon>
        <taxon>Bacteroidia</taxon>
        <taxon>Bacteroidales</taxon>
        <taxon>Prevotellaceae</taxon>
        <taxon>Segatella</taxon>
    </lineage>
</organism>
<dbReference type="InterPro" id="IPR010905">
    <property type="entry name" value="Glyco_hydro_88"/>
</dbReference>
<feature type="binding site" evidence="4">
    <location>
        <position position="193"/>
    </location>
    <ligand>
        <name>substrate</name>
    </ligand>
</feature>
<keyword evidence="5" id="KW-0732">Signal</keyword>
<sequence length="419" mass="48021">MKIRRILFCMATIAISQISIAQNVQTAAQVPALDVDKQLQYCHKQVKRALAELQQKDGSYDYTMEPRNILKGDKQKGWNCRKMDKDWCSGFWPGILWMDYQNTKDEAVKKTAEGYTESLKSIAYRPCHDHDIGFLMFCSYGKGYEVNHSPEYKKIILASADSLATLFNPIVGTILSWPRMVEREHWPHNTIIDNMMNLDLMFWASKNGGNKLLYDLAVTHAKTTMKNHFRPDGSCYHVAVYDTINGDLIKGVTHQGYADNSMWARGQAWAIYGYTMVYRYTKNKMFLDFAQKVTDIYIKRLKETSDDMIPLWDMDDPRGVKLAPKDVSAACIVADALLELQQYVDKEKCDEYSLFALQSLAQLSTDKYQSGKKNVAFLMHSTGHHPAKSEIDASIIYADYYYMEALVKVKMLGLVNRIS</sequence>
<keyword evidence="1 6" id="KW-0378">Hydrolase</keyword>
<dbReference type="Gene3D" id="1.50.10.10">
    <property type="match status" value="1"/>
</dbReference>
<feature type="binding site" evidence="4">
    <location>
        <position position="131"/>
    </location>
    <ligand>
        <name>substrate</name>
    </ligand>
</feature>
<dbReference type="InterPro" id="IPR012341">
    <property type="entry name" value="6hp_glycosidase-like_sf"/>
</dbReference>
<feature type="active site" description="Proton donor" evidence="3">
    <location>
        <position position="193"/>
    </location>
</feature>
<evidence type="ECO:0000256" key="4">
    <source>
        <dbReference type="PIRSR" id="PIRSR610905-2"/>
    </source>
</evidence>
<dbReference type="InterPro" id="IPR008928">
    <property type="entry name" value="6-hairpin_glycosidase_sf"/>
</dbReference>
<evidence type="ECO:0000256" key="3">
    <source>
        <dbReference type="PIRSR" id="PIRSR610905-1"/>
    </source>
</evidence>
<feature type="chain" id="PRO_5041682051" evidence="5">
    <location>
        <begin position="22"/>
        <end position="419"/>
    </location>
</feature>
<dbReference type="GO" id="GO:0052757">
    <property type="term" value="F:chondroitin hydrolase activity"/>
    <property type="evidence" value="ECO:0007669"/>
    <property type="project" value="TreeGrafter"/>
</dbReference>
<comment type="similarity">
    <text evidence="2">Belongs to the glycosyl hydrolase 88 family.</text>
</comment>
<feature type="signal peptide" evidence="5">
    <location>
        <begin position="1"/>
        <end position="21"/>
    </location>
</feature>